<dbReference type="PRINTS" id="PR00080">
    <property type="entry name" value="SDRFAMILY"/>
</dbReference>
<protein>
    <recommendedName>
        <fullName evidence="3">Short-chain dehydrogenase/reductase SDR</fullName>
    </recommendedName>
</protein>
<keyword evidence="1" id="KW-0560">Oxidoreductase</keyword>
<proteinExistence type="predicted"/>
<dbReference type="AlphaFoldDB" id="A0A381NSD2"/>
<dbReference type="InterPro" id="IPR002347">
    <property type="entry name" value="SDR_fam"/>
</dbReference>
<sequence>VTAHRVAAAGYRLIMLVRDQRRAETLATAITETTGNNVIEVVRCDLSSIDSVNTAVAEVRRRANNIHLLINNAGIVTRRRTMSADGIELMFATNHLGPFVLTTGLLSNLESAGNSRVVNVASAAYRSGSSDFESALDTSGATGLQGYATSKLANILFTLALHRRTRGTGIATNCLHPGVVATNLGGDNRLFRWGMKLGSALRIMSSPERGAENTVQLALAAKYAEASGGYYDQNMRCVAVSATALDEELQDRLWRFSEQLAERSV</sequence>
<evidence type="ECO:0000313" key="2">
    <source>
        <dbReference type="EMBL" id="SUZ56758.1"/>
    </source>
</evidence>
<dbReference type="PANTHER" id="PTHR43157">
    <property type="entry name" value="PHOSPHATIDYLINOSITOL-GLYCAN BIOSYNTHESIS CLASS F PROTEIN-RELATED"/>
    <property type="match status" value="1"/>
</dbReference>
<reference evidence="2" key="1">
    <citation type="submission" date="2018-05" db="EMBL/GenBank/DDBJ databases">
        <authorList>
            <person name="Lanie J.A."/>
            <person name="Ng W.-L."/>
            <person name="Kazmierczak K.M."/>
            <person name="Andrzejewski T.M."/>
            <person name="Davidsen T.M."/>
            <person name="Wayne K.J."/>
            <person name="Tettelin H."/>
            <person name="Glass J.I."/>
            <person name="Rusch D."/>
            <person name="Podicherti R."/>
            <person name="Tsui H.-C.T."/>
            <person name="Winkler M.E."/>
        </authorList>
    </citation>
    <scope>NUCLEOTIDE SEQUENCE</scope>
</reference>
<dbReference type="PRINTS" id="PR00081">
    <property type="entry name" value="GDHRDH"/>
</dbReference>
<dbReference type="SUPFAM" id="SSF51735">
    <property type="entry name" value="NAD(P)-binding Rossmann-fold domains"/>
    <property type="match status" value="1"/>
</dbReference>
<dbReference type="EMBL" id="UINC01000521">
    <property type="protein sequence ID" value="SUZ56758.1"/>
    <property type="molecule type" value="Genomic_DNA"/>
</dbReference>
<organism evidence="2">
    <name type="scientific">marine metagenome</name>
    <dbReference type="NCBI Taxonomy" id="408172"/>
    <lineage>
        <taxon>unclassified sequences</taxon>
        <taxon>metagenomes</taxon>
        <taxon>ecological metagenomes</taxon>
    </lineage>
</organism>
<dbReference type="InterPro" id="IPR036291">
    <property type="entry name" value="NAD(P)-bd_dom_sf"/>
</dbReference>
<evidence type="ECO:0008006" key="3">
    <source>
        <dbReference type="Google" id="ProtNLM"/>
    </source>
</evidence>
<dbReference type="Gene3D" id="3.40.50.720">
    <property type="entry name" value="NAD(P)-binding Rossmann-like Domain"/>
    <property type="match status" value="1"/>
</dbReference>
<accession>A0A381NSD2</accession>
<dbReference type="Pfam" id="PF00106">
    <property type="entry name" value="adh_short"/>
    <property type="match status" value="1"/>
</dbReference>
<dbReference type="PANTHER" id="PTHR43157:SF31">
    <property type="entry name" value="PHOSPHATIDYLINOSITOL-GLYCAN BIOSYNTHESIS CLASS F PROTEIN"/>
    <property type="match status" value="1"/>
</dbReference>
<gene>
    <name evidence="2" type="ORF">METZ01_LOCUS9612</name>
</gene>
<feature type="non-terminal residue" evidence="2">
    <location>
        <position position="1"/>
    </location>
</feature>
<dbReference type="GO" id="GO:0016491">
    <property type="term" value="F:oxidoreductase activity"/>
    <property type="evidence" value="ECO:0007669"/>
    <property type="project" value="UniProtKB-KW"/>
</dbReference>
<name>A0A381NSD2_9ZZZZ</name>
<evidence type="ECO:0000256" key="1">
    <source>
        <dbReference type="ARBA" id="ARBA00023002"/>
    </source>
</evidence>